<evidence type="ECO:0000256" key="1">
    <source>
        <dbReference type="SAM" id="MobiDB-lite"/>
    </source>
</evidence>
<dbReference type="Proteomes" id="UP000465302">
    <property type="component" value="Unassembled WGS sequence"/>
</dbReference>
<organism evidence="5 6">
    <name type="scientific">Mycolicibacterium agri</name>
    <name type="common">Mycobacterium agri</name>
    <dbReference type="NCBI Taxonomy" id="36811"/>
    <lineage>
        <taxon>Bacteria</taxon>
        <taxon>Bacillati</taxon>
        <taxon>Actinomycetota</taxon>
        <taxon>Actinomycetes</taxon>
        <taxon>Mycobacteriales</taxon>
        <taxon>Mycobacteriaceae</taxon>
        <taxon>Mycolicibacterium</taxon>
    </lineage>
</organism>
<feature type="compositionally biased region" description="Low complexity" evidence="1">
    <location>
        <begin position="146"/>
        <end position="171"/>
    </location>
</feature>
<feature type="compositionally biased region" description="Low complexity" evidence="1">
    <location>
        <begin position="114"/>
        <end position="131"/>
    </location>
</feature>
<dbReference type="AlphaFoldDB" id="A0A2A7MVE9"/>
<dbReference type="Proteomes" id="UP000220914">
    <property type="component" value="Unassembled WGS sequence"/>
</dbReference>
<dbReference type="EMBL" id="PDCP01000044">
    <property type="protein sequence ID" value="PEG35493.1"/>
    <property type="molecule type" value="Genomic_DNA"/>
</dbReference>
<evidence type="ECO:0000313" key="7">
    <source>
        <dbReference type="Proteomes" id="UP000465302"/>
    </source>
</evidence>
<feature type="compositionally biased region" description="Basic and acidic residues" evidence="1">
    <location>
        <begin position="439"/>
        <end position="450"/>
    </location>
</feature>
<feature type="chain" id="PRO_5038298508" evidence="3">
    <location>
        <begin position="28"/>
        <end position="450"/>
    </location>
</feature>
<sequence>MTNWRTTFGGCLLSAALFVSSAGGAVAAADSDTDAPTSTDTADTQTAVGATATGQIATTQAATSQVTEAPTKPSTESSSASTGSTSETVPPTAEAASPAPTNKVDTAAPSGPMAVAATTTTTSAKAPATAAEVKNNDVSGVTAADPVQAKPQQSAAAASSQDSAPASAVSQAPPPQSAPAAAPAADVAEAVAPASKALADAAKAAQSFAAVIARLPASPTPVDDFVAALQHLLSAVSAVTATLARMPAELTAMLGVPGRGPGLTGTSGSGGVGRGLDSVAASKAAKTLTVPTLPKSPARSPQMIGGAASRGGLLASPTPGGGLFTGSSDELSVSGPVPTTPVAAGKSDGASTLKHAVGAVFVAASLLALAAIALPGSLGLLLFGAVGTRIGYRQAKAAATLQPLGVARFVRSGPLGVVRSGNMIALPARRPRVRGRQPSSHENDRMTPVA</sequence>
<dbReference type="EMBL" id="BLKS01000001">
    <property type="protein sequence ID" value="GFG48934.1"/>
    <property type="molecule type" value="Genomic_DNA"/>
</dbReference>
<evidence type="ECO:0000313" key="5">
    <source>
        <dbReference type="EMBL" id="PEG35493.1"/>
    </source>
</evidence>
<evidence type="ECO:0000256" key="3">
    <source>
        <dbReference type="SAM" id="SignalP"/>
    </source>
</evidence>
<reference evidence="4 7" key="2">
    <citation type="journal article" date="2019" name="Emerg. Microbes Infect.">
        <title>Comprehensive subspecies identification of 175 nontuberculous mycobacteria species based on 7547 genomic profiles.</title>
        <authorList>
            <person name="Matsumoto Y."/>
            <person name="Kinjo T."/>
            <person name="Motooka D."/>
            <person name="Nabeya D."/>
            <person name="Jung N."/>
            <person name="Uechi K."/>
            <person name="Horii T."/>
            <person name="Iida T."/>
            <person name="Fujita J."/>
            <person name="Nakamura S."/>
        </authorList>
    </citation>
    <scope>NUCLEOTIDE SEQUENCE [LARGE SCALE GENOMIC DNA]</scope>
    <source>
        <strain evidence="4 7">JCM 6377</strain>
    </source>
</reference>
<feature type="compositionally biased region" description="Low complexity" evidence="1">
    <location>
        <begin position="58"/>
        <end position="101"/>
    </location>
</feature>
<dbReference type="OrthoDB" id="4636645at2"/>
<keyword evidence="3" id="KW-0732">Signal</keyword>
<name>A0A2A7MVE9_MYCAG</name>
<evidence type="ECO:0000313" key="4">
    <source>
        <dbReference type="EMBL" id="GFG48934.1"/>
    </source>
</evidence>
<dbReference type="RefSeq" id="WP_097942122.1">
    <property type="nucleotide sequence ID" value="NZ_BLKS01000001.1"/>
</dbReference>
<evidence type="ECO:0000313" key="6">
    <source>
        <dbReference type="Proteomes" id="UP000220914"/>
    </source>
</evidence>
<keyword evidence="2" id="KW-0472">Membrane</keyword>
<feature type="region of interest" description="Disordered" evidence="1">
    <location>
        <begin position="429"/>
        <end position="450"/>
    </location>
</feature>
<feature type="signal peptide" evidence="3">
    <location>
        <begin position="1"/>
        <end position="27"/>
    </location>
</feature>
<keyword evidence="6" id="KW-1185">Reference proteome</keyword>
<feature type="transmembrane region" description="Helical" evidence="2">
    <location>
        <begin position="356"/>
        <end position="386"/>
    </location>
</feature>
<reference evidence="4" key="3">
    <citation type="submission" date="2020-02" db="EMBL/GenBank/DDBJ databases">
        <authorList>
            <person name="Matsumoto Y."/>
            <person name="Motooka D."/>
            <person name="Nakamura S."/>
        </authorList>
    </citation>
    <scope>NUCLEOTIDE SEQUENCE</scope>
    <source>
        <strain evidence="4">JCM 6377</strain>
    </source>
</reference>
<reference evidence="5 6" key="1">
    <citation type="submission" date="2017-10" db="EMBL/GenBank/DDBJ databases">
        <title>The new phylogeny of genus Mycobacterium.</title>
        <authorList>
            <person name="Tortoli E."/>
            <person name="Trovato A."/>
            <person name="Cirillo D.M."/>
        </authorList>
    </citation>
    <scope>NUCLEOTIDE SEQUENCE [LARGE SCALE GENOMIC DNA]</scope>
    <source>
        <strain evidence="5 6">CCUG37673</strain>
    </source>
</reference>
<proteinExistence type="predicted"/>
<gene>
    <name evidence="5" type="ORF">CQY20_21545</name>
    <name evidence="4" type="ORF">MAGR_03750</name>
</gene>
<keyword evidence="2" id="KW-0812">Transmembrane</keyword>
<protein>
    <submittedName>
        <fullName evidence="5">Uncharacterized protein</fullName>
    </submittedName>
</protein>
<feature type="region of interest" description="Disordered" evidence="1">
    <location>
        <begin position="58"/>
        <end position="181"/>
    </location>
</feature>
<accession>A0A2A7MVE9</accession>
<evidence type="ECO:0000256" key="2">
    <source>
        <dbReference type="SAM" id="Phobius"/>
    </source>
</evidence>
<comment type="caution">
    <text evidence="5">The sequence shown here is derived from an EMBL/GenBank/DDBJ whole genome shotgun (WGS) entry which is preliminary data.</text>
</comment>
<keyword evidence="2" id="KW-1133">Transmembrane helix</keyword>